<evidence type="ECO:0000313" key="4">
    <source>
        <dbReference type="Proteomes" id="UP000004848"/>
    </source>
</evidence>
<dbReference type="InterPro" id="IPR052698">
    <property type="entry name" value="MoCofactor_Util/Proc"/>
</dbReference>
<protein>
    <recommendedName>
        <fullName evidence="5">Xanthine dehydrogenase accessory factor</fullName>
    </recommendedName>
</protein>
<feature type="domain" description="XdhC Rossmann" evidence="2">
    <location>
        <begin position="145"/>
        <end position="279"/>
    </location>
</feature>
<dbReference type="Proteomes" id="UP000004848">
    <property type="component" value="Unassembled WGS sequence"/>
</dbReference>
<dbReference type="PANTHER" id="PTHR30388">
    <property type="entry name" value="ALDEHYDE OXIDOREDUCTASE MOLYBDENUM COFACTOR ASSEMBLY PROTEIN"/>
    <property type="match status" value="1"/>
</dbReference>
<dbReference type="AlphaFoldDB" id="A0NSQ3"/>
<dbReference type="PANTHER" id="PTHR30388:SF6">
    <property type="entry name" value="XANTHINE DEHYDROGENASE SUBUNIT A-RELATED"/>
    <property type="match status" value="1"/>
</dbReference>
<dbReference type="Pfam" id="PF13478">
    <property type="entry name" value="XdhC_C"/>
    <property type="match status" value="1"/>
</dbReference>
<reference evidence="3 4" key="1">
    <citation type="submission" date="2006-05" db="EMBL/GenBank/DDBJ databases">
        <authorList>
            <person name="King G."/>
            <person name="Ferriera S."/>
            <person name="Johnson J."/>
            <person name="Kravitz S."/>
            <person name="Beeson K."/>
            <person name="Sutton G."/>
            <person name="Rogers Y.-H."/>
            <person name="Friedman R."/>
            <person name="Frazier M."/>
            <person name="Venter J.C."/>
        </authorList>
    </citation>
    <scope>NUCLEOTIDE SEQUENCE [LARGE SCALE GENOMIC DNA]</scope>
    <source>
        <strain evidence="4">ATCC 25650 / DSM 13394 / JCM 20685 / NBRC 16684 / NCIMB 2208 / IAM 12614 / B1</strain>
    </source>
</reference>
<sequence length="295" mass="31074">MGDVEMKHSVPVSGKEASPEVVQDLPRLMNRLQGDNEPFVLATVVRTISVTAAKAGAKAVIDRNGDIVGGWIGGGCARSAVIKAAKSAFEDGQTRLISLQPADLLAEIGVEAGEEREGIQFAKNMCPSQGTMDIFIEPVLPRPTLVIYGASPVAVALASQAPSIGFDLTFCAPAEDLSVFSGTGKRAEGFDSPIRSNGQIYSIISTQGRSDLAALKAALLTDARHIGFVGSRRKIAALKAKLRDEGVADQTLDRIKGPAGLDLGAIAPEEIALSILAELLMIRRSGHRQSNIHNV</sequence>
<evidence type="ECO:0000259" key="1">
    <source>
        <dbReference type="Pfam" id="PF02625"/>
    </source>
</evidence>
<accession>A0NSQ3</accession>
<proteinExistence type="predicted"/>
<name>A0NSQ3_ROSAI</name>
<feature type="domain" description="XdhC- CoxI" evidence="1">
    <location>
        <begin position="35"/>
        <end position="98"/>
    </location>
</feature>
<gene>
    <name evidence="3" type="ORF">SIAM614_14340</name>
</gene>
<dbReference type="Gene3D" id="3.40.50.720">
    <property type="entry name" value="NAD(P)-binding Rossmann-like Domain"/>
    <property type="match status" value="1"/>
</dbReference>
<dbReference type="InterPro" id="IPR003777">
    <property type="entry name" value="XdhC_CoxI"/>
</dbReference>
<evidence type="ECO:0008006" key="5">
    <source>
        <dbReference type="Google" id="ProtNLM"/>
    </source>
</evidence>
<evidence type="ECO:0000259" key="2">
    <source>
        <dbReference type="Pfam" id="PF13478"/>
    </source>
</evidence>
<comment type="caution">
    <text evidence="3">The sequence shown here is derived from an EMBL/GenBank/DDBJ whole genome shotgun (WGS) entry which is preliminary data.</text>
</comment>
<dbReference type="eggNOG" id="COG1975">
    <property type="taxonomic scope" value="Bacteria"/>
</dbReference>
<dbReference type="EMBL" id="AAUW01000007">
    <property type="protein sequence ID" value="EAV43985.1"/>
    <property type="molecule type" value="Genomic_DNA"/>
</dbReference>
<dbReference type="Pfam" id="PF02625">
    <property type="entry name" value="XdhC_CoxI"/>
    <property type="match status" value="1"/>
</dbReference>
<organism evidence="3 4">
    <name type="scientific">Roseibium aggregatum (strain ATCC 25650 / DSM 13394 / JCM 20685 / NBRC 16684 / NCIMB 2208 / IAM 12614 / B1)</name>
    <name type="common">Stappia aggregata</name>
    <dbReference type="NCBI Taxonomy" id="384765"/>
    <lineage>
        <taxon>Bacteria</taxon>
        <taxon>Pseudomonadati</taxon>
        <taxon>Pseudomonadota</taxon>
        <taxon>Alphaproteobacteria</taxon>
        <taxon>Hyphomicrobiales</taxon>
        <taxon>Stappiaceae</taxon>
        <taxon>Roseibium</taxon>
    </lineage>
</organism>
<evidence type="ECO:0000313" key="3">
    <source>
        <dbReference type="EMBL" id="EAV43985.1"/>
    </source>
</evidence>
<dbReference type="InterPro" id="IPR027051">
    <property type="entry name" value="XdhC_Rossmann_dom"/>
</dbReference>